<organism evidence="4 5">
    <name type="scientific">Ovis ammon polii</name>
    <dbReference type="NCBI Taxonomy" id="230172"/>
    <lineage>
        <taxon>Eukaryota</taxon>
        <taxon>Metazoa</taxon>
        <taxon>Chordata</taxon>
        <taxon>Craniata</taxon>
        <taxon>Vertebrata</taxon>
        <taxon>Euteleostomi</taxon>
        <taxon>Mammalia</taxon>
        <taxon>Eutheria</taxon>
        <taxon>Laurasiatheria</taxon>
        <taxon>Artiodactyla</taxon>
        <taxon>Ruminantia</taxon>
        <taxon>Pecora</taxon>
        <taxon>Bovidae</taxon>
        <taxon>Caprinae</taxon>
        <taxon>Ovis</taxon>
    </lineage>
</organism>
<gene>
    <name evidence="4" type="ORF">MG293_011770</name>
</gene>
<comment type="caution">
    <text evidence="4">The sequence shown here is derived from an EMBL/GenBank/DDBJ whole genome shotgun (WGS) entry which is preliminary data.</text>
</comment>
<name>A0AAD4U1Z8_OVIAM</name>
<keyword evidence="5" id="KW-1185">Reference proteome</keyword>
<proteinExistence type="predicted"/>
<dbReference type="PANTHER" id="PTHR19971">
    <property type="entry name" value="SIGNAL-REGULATORY PROTEIN BETA"/>
    <property type="match status" value="1"/>
</dbReference>
<dbReference type="InterPro" id="IPR051755">
    <property type="entry name" value="Ig-like_CS_Receptor"/>
</dbReference>
<dbReference type="InterPro" id="IPR013106">
    <property type="entry name" value="Ig_V-set"/>
</dbReference>
<dbReference type="InterPro" id="IPR036179">
    <property type="entry name" value="Ig-like_dom_sf"/>
</dbReference>
<feature type="domain" description="Ig-like" evidence="3">
    <location>
        <begin position="83"/>
        <end position="197"/>
    </location>
</feature>
<evidence type="ECO:0000259" key="3">
    <source>
        <dbReference type="PROSITE" id="PS50835"/>
    </source>
</evidence>
<keyword evidence="2" id="KW-0325">Glycoprotein</keyword>
<dbReference type="PROSITE" id="PS50835">
    <property type="entry name" value="IG_LIKE"/>
    <property type="match status" value="1"/>
</dbReference>
<evidence type="ECO:0000256" key="2">
    <source>
        <dbReference type="ARBA" id="ARBA00023180"/>
    </source>
</evidence>
<evidence type="ECO:0000256" key="1">
    <source>
        <dbReference type="ARBA" id="ARBA00023157"/>
    </source>
</evidence>
<dbReference type="InterPro" id="IPR013783">
    <property type="entry name" value="Ig-like_fold"/>
</dbReference>
<dbReference type="EMBL" id="JAKZEL010000013">
    <property type="protein sequence ID" value="KAI4538367.1"/>
    <property type="molecule type" value="Genomic_DNA"/>
</dbReference>
<dbReference type="AlphaFoldDB" id="A0AAD4U1Z8"/>
<sequence>MGSIQRTASASYSLPLRISFMKYYEIRHECLCKSVTDYPSEERVNQIGNMAKAGNKDFSIRISEISLKDAGTYFCVKFKEGKPDIEYQSGRGTKVTVTGVSEQSKGSKWQVLQPEGPMLVAEGETLLLRCTVVGSCTDDMIKWVKVSNQDQQEIYNFKHGFFPGVMPMIQKTLEPLNCDYSIYIHNVTRKHAGTYHCVRSAGSSEHSGKMLDGGTSVLVKGYSGDEIEELMFVKPL</sequence>
<protein>
    <recommendedName>
        <fullName evidence="3">Ig-like domain-containing protein</fullName>
    </recommendedName>
</protein>
<keyword evidence="1" id="KW-1015">Disulfide bond</keyword>
<evidence type="ECO:0000313" key="5">
    <source>
        <dbReference type="Proteomes" id="UP001214576"/>
    </source>
</evidence>
<accession>A0AAD4U1Z8</accession>
<dbReference type="InterPro" id="IPR003599">
    <property type="entry name" value="Ig_sub"/>
</dbReference>
<dbReference type="Pfam" id="PF07686">
    <property type="entry name" value="V-set"/>
    <property type="match status" value="2"/>
</dbReference>
<dbReference type="SMART" id="SM00409">
    <property type="entry name" value="IG"/>
    <property type="match status" value="2"/>
</dbReference>
<evidence type="ECO:0000313" key="4">
    <source>
        <dbReference type="EMBL" id="KAI4538367.1"/>
    </source>
</evidence>
<dbReference type="Gene3D" id="2.60.40.10">
    <property type="entry name" value="Immunoglobulins"/>
    <property type="match status" value="2"/>
</dbReference>
<dbReference type="SUPFAM" id="SSF48726">
    <property type="entry name" value="Immunoglobulin"/>
    <property type="match status" value="2"/>
</dbReference>
<reference evidence="4" key="1">
    <citation type="submission" date="2022-03" db="EMBL/GenBank/DDBJ databases">
        <title>Genomic analyses of argali, domestic sheep and their hybrids provide insights into chromosomal evolution, heterosis and genetic basis of agronomic traits.</title>
        <authorList>
            <person name="Li M."/>
        </authorList>
    </citation>
    <scope>NUCLEOTIDE SEQUENCE</scope>
    <source>
        <strain evidence="4">CAU-MHL-2022a</strain>
        <tissue evidence="4">Skin</tissue>
    </source>
</reference>
<dbReference type="FunFam" id="2.60.40.10:FF:001534">
    <property type="entry name" value="Signal regulatory protein beta 2"/>
    <property type="match status" value="1"/>
</dbReference>
<dbReference type="InterPro" id="IPR007110">
    <property type="entry name" value="Ig-like_dom"/>
</dbReference>
<dbReference type="Proteomes" id="UP001214576">
    <property type="component" value="Unassembled WGS sequence"/>
</dbReference>